<evidence type="ECO:0000256" key="3">
    <source>
        <dbReference type="ARBA" id="ARBA00023163"/>
    </source>
</evidence>
<dbReference type="PANTHER" id="PTHR30055:SF234">
    <property type="entry name" value="HTH-TYPE TRANSCRIPTIONAL REGULATOR BETI"/>
    <property type="match status" value="1"/>
</dbReference>
<dbReference type="InterPro" id="IPR001647">
    <property type="entry name" value="HTH_TetR"/>
</dbReference>
<dbReference type="InterPro" id="IPR009057">
    <property type="entry name" value="Homeodomain-like_sf"/>
</dbReference>
<proteinExistence type="predicted"/>
<dbReference type="Pfam" id="PF00440">
    <property type="entry name" value="TetR_N"/>
    <property type="match status" value="1"/>
</dbReference>
<organism evidence="6 7">
    <name type="scientific">Amycolatopsis thermoflava</name>
    <dbReference type="NCBI Taxonomy" id="84480"/>
    <lineage>
        <taxon>Bacteria</taxon>
        <taxon>Bacillati</taxon>
        <taxon>Actinomycetota</taxon>
        <taxon>Actinomycetes</taxon>
        <taxon>Pseudonocardiales</taxon>
        <taxon>Pseudonocardiaceae</taxon>
        <taxon>Amycolatopsis</taxon>
        <taxon>Amycolatopsis methanolica group</taxon>
    </lineage>
</organism>
<comment type="caution">
    <text evidence="6">The sequence shown here is derived from an EMBL/GenBank/DDBJ whole genome shotgun (WGS) entry which is preliminary data.</text>
</comment>
<dbReference type="SUPFAM" id="SSF46689">
    <property type="entry name" value="Homeodomain-like"/>
    <property type="match status" value="1"/>
</dbReference>
<keyword evidence="7" id="KW-1185">Reference proteome</keyword>
<evidence type="ECO:0000313" key="6">
    <source>
        <dbReference type="EMBL" id="ROS41150.1"/>
    </source>
</evidence>
<dbReference type="PROSITE" id="PS50977">
    <property type="entry name" value="HTH_TETR_2"/>
    <property type="match status" value="1"/>
</dbReference>
<feature type="DNA-binding region" description="H-T-H motif" evidence="4">
    <location>
        <begin position="26"/>
        <end position="45"/>
    </location>
</feature>
<dbReference type="Gene3D" id="1.10.357.10">
    <property type="entry name" value="Tetracycline Repressor, domain 2"/>
    <property type="match status" value="1"/>
</dbReference>
<name>A0A3N2GY58_9PSEU</name>
<evidence type="ECO:0000256" key="4">
    <source>
        <dbReference type="PROSITE-ProRule" id="PRU00335"/>
    </source>
</evidence>
<dbReference type="PANTHER" id="PTHR30055">
    <property type="entry name" value="HTH-TYPE TRANSCRIPTIONAL REGULATOR RUTR"/>
    <property type="match status" value="1"/>
</dbReference>
<dbReference type="GeneID" id="301844868"/>
<sequence>MSTRDRTRSAILSAAATLLGRDYQAKLAEIANAAGVGRTTLHRYFPDRATLIKAAVEDSIAAIEASVADAAIDQGPALDAMRRLVAAMVAVGDRLVFLFGDPRVLAEHGPDGGTPPDDPVIALIERGQAEGVFDPRLTPQWIQRVLWALVYTGHTEGELSGVPRHGIVDTVVETLHNGIARS</sequence>
<accession>A0A3N2GY58</accession>
<keyword evidence="3" id="KW-0804">Transcription</keyword>
<dbReference type="InterPro" id="IPR050109">
    <property type="entry name" value="HTH-type_TetR-like_transc_reg"/>
</dbReference>
<feature type="domain" description="HTH tetR-type" evidence="5">
    <location>
        <begin position="5"/>
        <end position="63"/>
    </location>
</feature>
<dbReference type="Proteomes" id="UP000274843">
    <property type="component" value="Unassembled WGS sequence"/>
</dbReference>
<evidence type="ECO:0000256" key="2">
    <source>
        <dbReference type="ARBA" id="ARBA00023125"/>
    </source>
</evidence>
<keyword evidence="1" id="KW-0805">Transcription regulation</keyword>
<dbReference type="SUPFAM" id="SSF48498">
    <property type="entry name" value="Tetracyclin repressor-like, C-terminal domain"/>
    <property type="match status" value="1"/>
</dbReference>
<dbReference type="InterPro" id="IPR036271">
    <property type="entry name" value="Tet_transcr_reg_TetR-rel_C_sf"/>
</dbReference>
<evidence type="ECO:0000256" key="1">
    <source>
        <dbReference type="ARBA" id="ARBA00023015"/>
    </source>
</evidence>
<dbReference type="GO" id="GO:0000976">
    <property type="term" value="F:transcription cis-regulatory region binding"/>
    <property type="evidence" value="ECO:0007669"/>
    <property type="project" value="TreeGrafter"/>
</dbReference>
<keyword evidence="2 4" id="KW-0238">DNA-binding</keyword>
<dbReference type="RefSeq" id="WP_123684406.1">
    <property type="nucleotide sequence ID" value="NZ_RKHY01000001.1"/>
</dbReference>
<evidence type="ECO:0000313" key="7">
    <source>
        <dbReference type="Proteomes" id="UP000274843"/>
    </source>
</evidence>
<dbReference type="AlphaFoldDB" id="A0A3N2GY58"/>
<evidence type="ECO:0000259" key="5">
    <source>
        <dbReference type="PROSITE" id="PS50977"/>
    </source>
</evidence>
<protein>
    <submittedName>
        <fullName evidence="6">TetR family transcriptional regulator</fullName>
    </submittedName>
</protein>
<gene>
    <name evidence="6" type="ORF">EDD35_3502</name>
</gene>
<dbReference type="GO" id="GO:0003700">
    <property type="term" value="F:DNA-binding transcription factor activity"/>
    <property type="evidence" value="ECO:0007669"/>
    <property type="project" value="TreeGrafter"/>
</dbReference>
<reference evidence="6 7" key="1">
    <citation type="submission" date="2018-11" db="EMBL/GenBank/DDBJ databases">
        <title>Sequencing the genomes of 1000 actinobacteria strains.</title>
        <authorList>
            <person name="Klenk H.-P."/>
        </authorList>
    </citation>
    <scope>NUCLEOTIDE SEQUENCE [LARGE SCALE GENOMIC DNA]</scope>
    <source>
        <strain evidence="6 7">DSM 44348</strain>
    </source>
</reference>
<dbReference type="EMBL" id="RKHY01000001">
    <property type="protein sequence ID" value="ROS41150.1"/>
    <property type="molecule type" value="Genomic_DNA"/>
</dbReference>